<dbReference type="InterPro" id="IPR036388">
    <property type="entry name" value="WH-like_DNA-bd_sf"/>
</dbReference>
<protein>
    <submittedName>
        <fullName evidence="5">DNA-binding HxlR family transcriptional regulator</fullName>
    </submittedName>
</protein>
<keyword evidence="2 5" id="KW-0238">DNA-binding</keyword>
<feature type="domain" description="HTH hxlR-type" evidence="4">
    <location>
        <begin position="17"/>
        <end position="115"/>
    </location>
</feature>
<keyword evidence="6" id="KW-1185">Reference proteome</keyword>
<name>A0A7W6BEN1_9SPHN</name>
<dbReference type="InterPro" id="IPR003033">
    <property type="entry name" value="SCP2_sterol-bd_dom"/>
</dbReference>
<evidence type="ECO:0000313" key="5">
    <source>
        <dbReference type="EMBL" id="MBB3925531.1"/>
    </source>
</evidence>
<dbReference type="PANTHER" id="PTHR33204:SF18">
    <property type="entry name" value="TRANSCRIPTIONAL REGULATORY PROTEIN"/>
    <property type="match status" value="1"/>
</dbReference>
<dbReference type="SUPFAM" id="SSF55718">
    <property type="entry name" value="SCP-like"/>
    <property type="match status" value="1"/>
</dbReference>
<evidence type="ECO:0000256" key="2">
    <source>
        <dbReference type="ARBA" id="ARBA00023125"/>
    </source>
</evidence>
<dbReference type="GO" id="GO:0003677">
    <property type="term" value="F:DNA binding"/>
    <property type="evidence" value="ECO:0007669"/>
    <property type="project" value="UniProtKB-KW"/>
</dbReference>
<keyword evidence="3" id="KW-0804">Transcription</keyword>
<evidence type="ECO:0000313" key="6">
    <source>
        <dbReference type="Proteomes" id="UP000571950"/>
    </source>
</evidence>
<dbReference type="EMBL" id="JACIDT010000003">
    <property type="protein sequence ID" value="MBB3925531.1"/>
    <property type="molecule type" value="Genomic_DNA"/>
</dbReference>
<dbReference type="InterPro" id="IPR002577">
    <property type="entry name" value="HTH_HxlR"/>
</dbReference>
<organism evidence="5 6">
    <name type="scientific">Sphingobium jiangsuense</name>
    <dbReference type="NCBI Taxonomy" id="870476"/>
    <lineage>
        <taxon>Bacteria</taxon>
        <taxon>Pseudomonadati</taxon>
        <taxon>Pseudomonadota</taxon>
        <taxon>Alphaproteobacteria</taxon>
        <taxon>Sphingomonadales</taxon>
        <taxon>Sphingomonadaceae</taxon>
        <taxon>Sphingobium</taxon>
    </lineage>
</organism>
<dbReference type="PANTHER" id="PTHR33204">
    <property type="entry name" value="TRANSCRIPTIONAL REGULATOR, MARR FAMILY"/>
    <property type="match status" value="1"/>
</dbReference>
<gene>
    <name evidence="5" type="ORF">GGR43_001244</name>
</gene>
<evidence type="ECO:0000256" key="3">
    <source>
        <dbReference type="ARBA" id="ARBA00023163"/>
    </source>
</evidence>
<dbReference type="Gene3D" id="3.30.1050.10">
    <property type="entry name" value="SCP2 sterol-binding domain"/>
    <property type="match status" value="1"/>
</dbReference>
<evidence type="ECO:0000259" key="4">
    <source>
        <dbReference type="PROSITE" id="PS51118"/>
    </source>
</evidence>
<dbReference type="AlphaFoldDB" id="A0A7W6BEN1"/>
<dbReference type="InterPro" id="IPR036390">
    <property type="entry name" value="WH_DNA-bd_sf"/>
</dbReference>
<sequence length="232" mass="25064">MSDATTRPRKRSYDDGCAVAQIMDVIGERWALLVMRELMFGPKRFTDLRADLPGISANVLTQRLEGLEAAGIVARRRLPPPAGSQVYELTDWGAEAEILFRVIGRWAARSPFLAPAPMSVNSAILSMRTMFSAERAGDLRCAFALELSGLEFAVNVADGALTIEPGRASHPDSRISGSPDMLVRALYGGESVDALAAEGALRVEGDAALFQRYCDCFPLPERAPAPGPFPLI</sequence>
<dbReference type="RefSeq" id="WP_188071078.1">
    <property type="nucleotide sequence ID" value="NZ_BSPS01000018.1"/>
</dbReference>
<dbReference type="Proteomes" id="UP000571950">
    <property type="component" value="Unassembled WGS sequence"/>
</dbReference>
<dbReference type="Pfam" id="PF01638">
    <property type="entry name" value="HxlR"/>
    <property type="match status" value="1"/>
</dbReference>
<dbReference type="SUPFAM" id="SSF46785">
    <property type="entry name" value="Winged helix' DNA-binding domain"/>
    <property type="match status" value="1"/>
</dbReference>
<dbReference type="PROSITE" id="PS51118">
    <property type="entry name" value="HTH_HXLR"/>
    <property type="match status" value="1"/>
</dbReference>
<evidence type="ECO:0000256" key="1">
    <source>
        <dbReference type="ARBA" id="ARBA00023015"/>
    </source>
</evidence>
<dbReference type="InterPro" id="IPR036527">
    <property type="entry name" value="SCP2_sterol-bd_dom_sf"/>
</dbReference>
<dbReference type="Pfam" id="PF02036">
    <property type="entry name" value="SCP2"/>
    <property type="match status" value="1"/>
</dbReference>
<accession>A0A7W6BEN1</accession>
<reference evidence="5 6" key="1">
    <citation type="submission" date="2020-08" db="EMBL/GenBank/DDBJ databases">
        <title>Genomic Encyclopedia of Type Strains, Phase IV (KMG-IV): sequencing the most valuable type-strain genomes for metagenomic binning, comparative biology and taxonomic classification.</title>
        <authorList>
            <person name="Goeker M."/>
        </authorList>
    </citation>
    <scope>NUCLEOTIDE SEQUENCE [LARGE SCALE GENOMIC DNA]</scope>
    <source>
        <strain evidence="5 6">DSM 26189</strain>
    </source>
</reference>
<comment type="caution">
    <text evidence="5">The sequence shown here is derived from an EMBL/GenBank/DDBJ whole genome shotgun (WGS) entry which is preliminary data.</text>
</comment>
<dbReference type="Gene3D" id="1.10.10.10">
    <property type="entry name" value="Winged helix-like DNA-binding domain superfamily/Winged helix DNA-binding domain"/>
    <property type="match status" value="1"/>
</dbReference>
<proteinExistence type="predicted"/>
<keyword evidence="1" id="KW-0805">Transcription regulation</keyword>